<dbReference type="PANTHER" id="PTHR33744:SF1">
    <property type="entry name" value="DNA-BINDING TRANSCRIPTIONAL ACTIVATOR ADER"/>
    <property type="match status" value="1"/>
</dbReference>
<dbReference type="InterPro" id="IPR042070">
    <property type="entry name" value="PucR_C-HTH_sf"/>
</dbReference>
<comment type="similarity">
    <text evidence="1">Belongs to the CdaR family.</text>
</comment>
<evidence type="ECO:0000256" key="1">
    <source>
        <dbReference type="ARBA" id="ARBA00006754"/>
    </source>
</evidence>
<organism evidence="5 6">
    <name type="scientific">Flexivirga caeni</name>
    <dbReference type="NCBI Taxonomy" id="2294115"/>
    <lineage>
        <taxon>Bacteria</taxon>
        <taxon>Bacillati</taxon>
        <taxon>Actinomycetota</taxon>
        <taxon>Actinomycetes</taxon>
        <taxon>Micrococcales</taxon>
        <taxon>Dermacoccaceae</taxon>
        <taxon>Flexivirga</taxon>
    </lineage>
</organism>
<evidence type="ECO:0000259" key="2">
    <source>
        <dbReference type="Pfam" id="PF13556"/>
    </source>
</evidence>
<protein>
    <submittedName>
        <fullName evidence="5">PucR family transcriptional regulator</fullName>
    </submittedName>
</protein>
<dbReference type="Proteomes" id="UP000271678">
    <property type="component" value="Unassembled WGS sequence"/>
</dbReference>
<dbReference type="PANTHER" id="PTHR33744">
    <property type="entry name" value="CARBOHYDRATE DIACID REGULATOR"/>
    <property type="match status" value="1"/>
</dbReference>
<dbReference type="InterPro" id="IPR025751">
    <property type="entry name" value="RsbRD_N_dom"/>
</dbReference>
<reference evidence="5 6" key="1">
    <citation type="submission" date="2018-11" db="EMBL/GenBank/DDBJ databases">
        <title>Draft genome of Simplicispira Flexivirga sp. BO-16.</title>
        <authorList>
            <person name="Im W.T."/>
        </authorList>
    </citation>
    <scope>NUCLEOTIDE SEQUENCE [LARGE SCALE GENOMIC DNA]</scope>
    <source>
        <strain evidence="5 6">BO-16</strain>
    </source>
</reference>
<evidence type="ECO:0000259" key="4">
    <source>
        <dbReference type="Pfam" id="PF17853"/>
    </source>
</evidence>
<evidence type="ECO:0000259" key="3">
    <source>
        <dbReference type="Pfam" id="PF14361"/>
    </source>
</evidence>
<evidence type="ECO:0000313" key="6">
    <source>
        <dbReference type="Proteomes" id="UP000271678"/>
    </source>
</evidence>
<dbReference type="Pfam" id="PF14361">
    <property type="entry name" value="RsbRD_N"/>
    <property type="match status" value="1"/>
</dbReference>
<evidence type="ECO:0000313" key="5">
    <source>
        <dbReference type="EMBL" id="RNI24383.1"/>
    </source>
</evidence>
<dbReference type="Pfam" id="PF13556">
    <property type="entry name" value="HTH_30"/>
    <property type="match status" value="1"/>
</dbReference>
<dbReference type="Gene3D" id="1.10.10.2840">
    <property type="entry name" value="PucR C-terminal helix-turn-helix domain"/>
    <property type="match status" value="1"/>
</dbReference>
<dbReference type="RefSeq" id="WP_123270421.1">
    <property type="nucleotide sequence ID" value="NZ_RJJQ01000003.1"/>
</dbReference>
<gene>
    <name evidence="5" type="ORF">EFY87_05335</name>
</gene>
<comment type="caution">
    <text evidence="5">The sequence shown here is derived from an EMBL/GenBank/DDBJ whole genome shotgun (WGS) entry which is preliminary data.</text>
</comment>
<dbReference type="InterPro" id="IPR041522">
    <property type="entry name" value="CdaR_GGDEF"/>
</dbReference>
<name>A0A3M9MHQ9_9MICO</name>
<dbReference type="OrthoDB" id="3190266at2"/>
<dbReference type="InterPro" id="IPR025736">
    <property type="entry name" value="PucR_C-HTH_dom"/>
</dbReference>
<dbReference type="Pfam" id="PF17853">
    <property type="entry name" value="GGDEF_2"/>
    <property type="match status" value="1"/>
</dbReference>
<dbReference type="EMBL" id="RJJQ01000003">
    <property type="protein sequence ID" value="RNI24383.1"/>
    <property type="molecule type" value="Genomic_DNA"/>
</dbReference>
<keyword evidence="6" id="KW-1185">Reference proteome</keyword>
<sequence length="402" mass="43884">MTDARPALTQLAAWAEHRLSELRDRAYDAILDRMTMYRSDDVVPSTDLRASVERNLRFMLTALADPQTPLDLTTPSETGSRRAQQGAPLPEVIRAYRIGFATLWEALVEHARSEGSAAMQSQLLDAVNELWLITDEHALALTESYRSTTAKMLVAQQRRRSALVEALLSGKPEQHVAPWEAARLLGFAPDAELAVVAAETRGVVQESLIGIEESLAAIGVASAWRLSPALQLGVVSLRPAQRANMLSVLADHVSTRTGVSPLFGSLSDTPRGLHLARVALAEITPGEVEVRMFDASPLAALMACEPSEGRRLVGEVLGPVFGLPVEDRAILLETLLAYLNHGGSAERAAKILYCHPNTVRYRLRRLHDLTGRSLSDPNAVAELATAAYAWRFEETRHWAGPS</sequence>
<feature type="domain" description="PucR C-terminal helix-turn-helix" evidence="2">
    <location>
        <begin position="331"/>
        <end position="386"/>
    </location>
</feature>
<dbReference type="AlphaFoldDB" id="A0A3M9MHQ9"/>
<dbReference type="InterPro" id="IPR051448">
    <property type="entry name" value="CdaR-like_regulators"/>
</dbReference>
<accession>A0A3M9MHQ9</accession>
<proteinExistence type="inferred from homology"/>
<feature type="domain" description="RsbT co-antagonist protein RsbRD N-terminal" evidence="3">
    <location>
        <begin position="21"/>
        <end position="160"/>
    </location>
</feature>
<feature type="domain" description="CdaR GGDEF-like" evidence="4">
    <location>
        <begin position="177"/>
        <end position="280"/>
    </location>
</feature>